<evidence type="ECO:0000313" key="20">
    <source>
        <dbReference type="Proteomes" id="UP000183299"/>
    </source>
</evidence>
<feature type="binding site" evidence="15">
    <location>
        <begin position="25"/>
        <end position="32"/>
    </location>
    <ligand>
        <name>ATP</name>
        <dbReference type="ChEBI" id="CHEBI:30616"/>
    </ligand>
</feature>
<dbReference type="GO" id="GO:0005524">
    <property type="term" value="F:ATP binding"/>
    <property type="evidence" value="ECO:0007669"/>
    <property type="project" value="UniProtKB-UniRule"/>
</dbReference>
<evidence type="ECO:0000256" key="5">
    <source>
        <dbReference type="ARBA" id="ARBA00022806"/>
    </source>
</evidence>
<keyword evidence="10" id="KW-0413">Isomerase</keyword>
<comment type="catalytic activity">
    <reaction evidence="14">
        <text>ATP + H2O = ADP + phosphate + H(+)</text>
        <dbReference type="Rhea" id="RHEA:13065"/>
        <dbReference type="ChEBI" id="CHEBI:15377"/>
        <dbReference type="ChEBI" id="CHEBI:15378"/>
        <dbReference type="ChEBI" id="CHEBI:30616"/>
        <dbReference type="ChEBI" id="CHEBI:43474"/>
        <dbReference type="ChEBI" id="CHEBI:456216"/>
        <dbReference type="EC" id="5.6.2.4"/>
    </reaction>
</comment>
<dbReference type="GeneID" id="98665584"/>
<dbReference type="Pfam" id="PF00580">
    <property type="entry name" value="UvrD-helicase"/>
    <property type="match status" value="1"/>
</dbReference>
<evidence type="ECO:0000256" key="16">
    <source>
        <dbReference type="SAM" id="MobiDB-lite"/>
    </source>
</evidence>
<feature type="region of interest" description="Disordered" evidence="16">
    <location>
        <begin position="526"/>
        <end position="545"/>
    </location>
</feature>
<dbReference type="GO" id="GO:0043138">
    <property type="term" value="F:3'-5' DNA helicase activity"/>
    <property type="evidence" value="ECO:0007669"/>
    <property type="project" value="UniProtKB-EC"/>
</dbReference>
<feature type="compositionally biased region" description="Basic and acidic residues" evidence="16">
    <location>
        <begin position="529"/>
        <end position="545"/>
    </location>
</feature>
<dbReference type="Gene3D" id="1.10.486.10">
    <property type="entry name" value="PCRA, domain 4"/>
    <property type="match status" value="1"/>
</dbReference>
<keyword evidence="5 15" id="KW-0347">Helicase</keyword>
<evidence type="ECO:0000256" key="10">
    <source>
        <dbReference type="ARBA" id="ARBA00023235"/>
    </source>
</evidence>
<reference evidence="19 20" key="1">
    <citation type="submission" date="2016-10" db="EMBL/GenBank/DDBJ databases">
        <authorList>
            <person name="de Groot N.N."/>
        </authorList>
    </citation>
    <scope>NUCLEOTIDE SEQUENCE [LARGE SCALE GENOMIC DNA]</scope>
    <source>
        <strain evidence="19 20">CGMCC 1.8891</strain>
    </source>
</reference>
<dbReference type="EC" id="5.6.2.4" evidence="12"/>
<evidence type="ECO:0000256" key="6">
    <source>
        <dbReference type="ARBA" id="ARBA00022839"/>
    </source>
</evidence>
<keyword evidence="1" id="KW-0540">Nuclease</keyword>
<dbReference type="OrthoDB" id="9810135at2"/>
<dbReference type="GO" id="GO:0033202">
    <property type="term" value="C:DNA helicase complex"/>
    <property type="evidence" value="ECO:0007669"/>
    <property type="project" value="TreeGrafter"/>
</dbReference>
<keyword evidence="4 15" id="KW-0378">Hydrolase</keyword>
<dbReference type="SUPFAM" id="SSF52980">
    <property type="entry name" value="Restriction endonuclease-like"/>
    <property type="match status" value="1"/>
</dbReference>
<dbReference type="Pfam" id="PF13361">
    <property type="entry name" value="UvrD_C"/>
    <property type="match status" value="1"/>
</dbReference>
<evidence type="ECO:0000256" key="9">
    <source>
        <dbReference type="ARBA" id="ARBA00023204"/>
    </source>
</evidence>
<evidence type="ECO:0000256" key="7">
    <source>
        <dbReference type="ARBA" id="ARBA00022840"/>
    </source>
</evidence>
<dbReference type="Proteomes" id="UP000183299">
    <property type="component" value="Unassembled WGS sequence"/>
</dbReference>
<dbReference type="GO" id="GO:0005829">
    <property type="term" value="C:cytosol"/>
    <property type="evidence" value="ECO:0007669"/>
    <property type="project" value="TreeGrafter"/>
</dbReference>
<dbReference type="InterPro" id="IPR027417">
    <property type="entry name" value="P-loop_NTPase"/>
</dbReference>
<evidence type="ECO:0000256" key="3">
    <source>
        <dbReference type="ARBA" id="ARBA00022763"/>
    </source>
</evidence>
<dbReference type="SUPFAM" id="SSF52540">
    <property type="entry name" value="P-loop containing nucleoside triphosphate hydrolases"/>
    <property type="match status" value="1"/>
</dbReference>
<proteinExistence type="predicted"/>
<evidence type="ECO:0000259" key="17">
    <source>
        <dbReference type="PROSITE" id="PS51198"/>
    </source>
</evidence>
<evidence type="ECO:0000259" key="18">
    <source>
        <dbReference type="PROSITE" id="PS51217"/>
    </source>
</evidence>
<evidence type="ECO:0000256" key="11">
    <source>
        <dbReference type="ARBA" id="ARBA00034617"/>
    </source>
</evidence>
<dbReference type="AlphaFoldDB" id="A0A1I3TSB2"/>
<comment type="catalytic activity">
    <reaction evidence="11">
        <text>Couples ATP hydrolysis with the unwinding of duplex DNA by translocating in the 3'-5' direction.</text>
        <dbReference type="EC" id="5.6.2.4"/>
    </reaction>
</comment>
<dbReference type="PROSITE" id="PS51198">
    <property type="entry name" value="UVRD_HELICASE_ATP_BIND"/>
    <property type="match status" value="1"/>
</dbReference>
<dbReference type="GO" id="GO:0004527">
    <property type="term" value="F:exonuclease activity"/>
    <property type="evidence" value="ECO:0007669"/>
    <property type="project" value="UniProtKB-KW"/>
</dbReference>
<dbReference type="PANTHER" id="PTHR11070:SF2">
    <property type="entry name" value="ATP-DEPENDENT DNA HELICASE SRS2"/>
    <property type="match status" value="1"/>
</dbReference>
<dbReference type="Pfam" id="PF12705">
    <property type="entry name" value="PDDEXK_1"/>
    <property type="match status" value="1"/>
</dbReference>
<keyword evidence="9" id="KW-0234">DNA repair</keyword>
<accession>A0A1I3TSB2</accession>
<evidence type="ECO:0000256" key="12">
    <source>
        <dbReference type="ARBA" id="ARBA00034808"/>
    </source>
</evidence>
<dbReference type="PROSITE" id="PS51217">
    <property type="entry name" value="UVRD_HELICASE_CTER"/>
    <property type="match status" value="1"/>
</dbReference>
<gene>
    <name evidence="19" type="ORF">SAMN04488138_10934</name>
</gene>
<feature type="domain" description="UvrD-like helicase ATP-binding" evidence="17">
    <location>
        <begin position="4"/>
        <end position="483"/>
    </location>
</feature>
<feature type="domain" description="UvrD-like helicase C-terminal" evidence="18">
    <location>
        <begin position="521"/>
        <end position="793"/>
    </location>
</feature>
<evidence type="ECO:0000256" key="14">
    <source>
        <dbReference type="ARBA" id="ARBA00048988"/>
    </source>
</evidence>
<dbReference type="InterPro" id="IPR014151">
    <property type="entry name" value="DNA_helicase_AddA"/>
</dbReference>
<keyword evidence="6" id="KW-0269">Exonuclease</keyword>
<dbReference type="EMBL" id="FORY01000009">
    <property type="protein sequence ID" value="SFJ73229.1"/>
    <property type="molecule type" value="Genomic_DNA"/>
</dbReference>
<keyword evidence="7 15" id="KW-0067">ATP-binding</keyword>
<dbReference type="STRING" id="576117.SAMN04488138_10934"/>
<dbReference type="Gene3D" id="3.40.50.300">
    <property type="entry name" value="P-loop containing nucleotide triphosphate hydrolases"/>
    <property type="match status" value="4"/>
</dbReference>
<dbReference type="NCBIfam" id="TIGR02784">
    <property type="entry name" value="addA_alphas"/>
    <property type="match status" value="1"/>
</dbReference>
<dbReference type="InterPro" id="IPR011335">
    <property type="entry name" value="Restrct_endonuc-II-like"/>
</dbReference>
<evidence type="ECO:0000256" key="8">
    <source>
        <dbReference type="ARBA" id="ARBA00023125"/>
    </source>
</evidence>
<evidence type="ECO:0000256" key="4">
    <source>
        <dbReference type="ARBA" id="ARBA00022801"/>
    </source>
</evidence>
<evidence type="ECO:0000256" key="2">
    <source>
        <dbReference type="ARBA" id="ARBA00022741"/>
    </source>
</evidence>
<dbReference type="InterPro" id="IPR014016">
    <property type="entry name" value="UvrD-like_ATP-bd"/>
</dbReference>
<dbReference type="PANTHER" id="PTHR11070">
    <property type="entry name" value="UVRD / RECB / PCRA DNA HELICASE FAMILY MEMBER"/>
    <property type="match status" value="1"/>
</dbReference>
<sequence length="1135" mass="127213">MTTMNEATRRQIMAARPDMSTWVSANAGSGKTKVLTDRVARLLLDGTPPQHILCLTYTKAAAAEMQNRLFKRLGDWAMLPDPELVKELTALAPEKSLDSETLRHARTLFARAIETPGGLKIQTIHSFCSALLRRFPLEAGVSPQFKEMDDRQSRRMVSEIIEDIALGPKCDVIDDVALYVSDLDLTDLALSIVSKRDQFFPPRQKEDIWSWFNLPAGYDETRLLKDVFLGDEKDMLLACATLMEASSASDQKTAALFRHWAGLEPDLSLVENLCDKLLAKETAKTNPLQSKFYAQHSSLPTRKLIDAHPGAFDHLEAFMKRVEAARPHLFGLKDARKTLALHRFAQELLPPYMERKAELGLLDFDDMIRRARDLLSISNVSQWVLYRLDGGIDHILVDEAQDTSPDQWRVVQLLAGEFTAGEGARADVTRTIFVVGDHKQSIYSFQGAAPEAFDQMKEHFGERLKAVGQPLQDLSLQYSFRSSPAILTATDTVFAAIGGEGVGGIPEHIAFFDDIPGRVDLWSLETPEDLSKEEKEEREKEASRWEEPLDVIHPEEPNPRLAKRIANFVAEQLEHGSLPDKNGKGRKIEAGDILILVQRRSPLFRLILKELKSHPARIPVAGADRMTLNDEMAVKDLRSLLAFLSLQDDDLALAETLKSPLFNWSERDLYQLAHGRTTITLWRALYERRKEWPETFEVLEDLRQTADFLRPYDLIERVLIRHDGRRKFIARLGKEAEDGLDALLHQARNYETTETPSLTGFIAWLESQTIQLKRVLDENSNLVRVMTAHGSKGLEAPIVILPDTLKTLRETKDEFVSPEPDQIVWKGAGGQRSDQTKETLNRLKMADLEEDRRLLYVAMTRAEKWLIVSGAGKESAGTWYDLIKTGLNTLETETLELAGAPGQRYAWGVWPDALETRKDAASQNPVMPEWSRTPAGVVAQDTNRISPSDLGGAKALSGEDAALDKDAAMRRGSQLHRLIELLPDVAENRREEVARFILSSGEDAALDSEVPSLLEEALGVINQTYDWDVFGPNSLSEVPYTSTLNGQTIHGIIDRLIVTPDKVQIVDYKSNTVIPERVEDIPEGLLRQLGAYAAACQRIYPDRDIEVALLWTKTATLYPVPLNIVMAALGRAATS</sequence>
<evidence type="ECO:0000256" key="1">
    <source>
        <dbReference type="ARBA" id="ARBA00022722"/>
    </source>
</evidence>
<evidence type="ECO:0000313" key="19">
    <source>
        <dbReference type="EMBL" id="SFJ73229.1"/>
    </source>
</evidence>
<protein>
    <recommendedName>
        <fullName evidence="12">DNA 3'-5' helicase</fullName>
        <ecNumber evidence="12">5.6.2.4</ecNumber>
    </recommendedName>
    <alternativeName>
        <fullName evidence="13">DNA 3'-5' helicase II</fullName>
    </alternativeName>
</protein>
<dbReference type="InterPro" id="IPR014017">
    <property type="entry name" value="DNA_helicase_UvrD-like_C"/>
</dbReference>
<dbReference type="InterPro" id="IPR000212">
    <property type="entry name" value="DNA_helicase_UvrD/REP"/>
</dbReference>
<dbReference type="InterPro" id="IPR011604">
    <property type="entry name" value="PDDEXK-like_dom_sf"/>
</dbReference>
<organism evidence="19 20">
    <name type="scientific">Celeribacter halophilus</name>
    <dbReference type="NCBI Taxonomy" id="576117"/>
    <lineage>
        <taxon>Bacteria</taxon>
        <taxon>Pseudomonadati</taxon>
        <taxon>Pseudomonadota</taxon>
        <taxon>Alphaproteobacteria</taxon>
        <taxon>Rhodobacterales</taxon>
        <taxon>Roseobacteraceae</taxon>
        <taxon>Celeribacter</taxon>
    </lineage>
</organism>
<keyword evidence="20" id="KW-1185">Reference proteome</keyword>
<keyword evidence="8" id="KW-0238">DNA-binding</keyword>
<keyword evidence="2 15" id="KW-0547">Nucleotide-binding</keyword>
<keyword evidence="3" id="KW-0227">DNA damage</keyword>
<dbReference type="GO" id="GO:0000725">
    <property type="term" value="P:recombinational repair"/>
    <property type="evidence" value="ECO:0007669"/>
    <property type="project" value="TreeGrafter"/>
</dbReference>
<evidence type="ECO:0000256" key="15">
    <source>
        <dbReference type="PROSITE-ProRule" id="PRU00560"/>
    </source>
</evidence>
<dbReference type="GO" id="GO:0003677">
    <property type="term" value="F:DNA binding"/>
    <property type="evidence" value="ECO:0007669"/>
    <property type="project" value="UniProtKB-KW"/>
</dbReference>
<name>A0A1I3TSB2_9RHOB</name>
<dbReference type="RefSeq" id="WP_066600995.1">
    <property type="nucleotide sequence ID" value="NZ_FORY01000009.1"/>
</dbReference>
<dbReference type="InterPro" id="IPR038726">
    <property type="entry name" value="PDDEXK_AddAB-type"/>
</dbReference>
<dbReference type="Gene3D" id="3.90.320.10">
    <property type="match status" value="1"/>
</dbReference>
<evidence type="ECO:0000256" key="13">
    <source>
        <dbReference type="ARBA" id="ARBA00034923"/>
    </source>
</evidence>